<dbReference type="EMBL" id="CAUYUJ010014653">
    <property type="protein sequence ID" value="CAK0844311.1"/>
    <property type="molecule type" value="Genomic_DNA"/>
</dbReference>
<accession>A0ABN9TEV6</accession>
<organism evidence="2 3">
    <name type="scientific">Prorocentrum cordatum</name>
    <dbReference type="NCBI Taxonomy" id="2364126"/>
    <lineage>
        <taxon>Eukaryota</taxon>
        <taxon>Sar</taxon>
        <taxon>Alveolata</taxon>
        <taxon>Dinophyceae</taxon>
        <taxon>Prorocentrales</taxon>
        <taxon>Prorocentraceae</taxon>
        <taxon>Prorocentrum</taxon>
    </lineage>
</organism>
<evidence type="ECO:0000313" key="2">
    <source>
        <dbReference type="EMBL" id="CAK0844311.1"/>
    </source>
</evidence>
<evidence type="ECO:0008006" key="4">
    <source>
        <dbReference type="Google" id="ProtNLM"/>
    </source>
</evidence>
<comment type="caution">
    <text evidence="2">The sequence shown here is derived from an EMBL/GenBank/DDBJ whole genome shotgun (WGS) entry which is preliminary data.</text>
</comment>
<dbReference type="SUPFAM" id="SSF51197">
    <property type="entry name" value="Clavaminate synthase-like"/>
    <property type="match status" value="1"/>
</dbReference>
<gene>
    <name evidence="2" type="ORF">PCOR1329_LOCUS38433</name>
</gene>
<name>A0ABN9TEV6_9DINO</name>
<feature type="region of interest" description="Disordered" evidence="1">
    <location>
        <begin position="272"/>
        <end position="292"/>
    </location>
</feature>
<dbReference type="Gene3D" id="2.60.120.620">
    <property type="entry name" value="q2cbj1_9rhob like domain"/>
    <property type="match status" value="1"/>
</dbReference>
<evidence type="ECO:0000313" key="3">
    <source>
        <dbReference type="Proteomes" id="UP001189429"/>
    </source>
</evidence>
<sequence length="292" mass="30538">MASTAATTVAAAVTALRTCGFVLLRGALSVAHVRELLHGYRSLPATALPTAALRDGRSEQLLPFAPPFSAPPLLHDGLWMRVAEAIGADALDLDAVTAVLAPEGSREQELHRDVLAERGAVASVHIPLVALPSGGGELALQPASHAAGEPCDAAAAPAPIGVPIEPGSAIVYDARTCHLGRSEPTRARRTAGAVPAAAPARLWWPRLIGGATTGYEPRQLLLRYGRAGLETVRRYRAEFRARRSAVLGGANRSAAAWLLGQDDEDGSELLFPLLRPGPGSPRAPGEGRRDEV</sequence>
<keyword evidence="3" id="KW-1185">Reference proteome</keyword>
<proteinExistence type="predicted"/>
<dbReference type="Proteomes" id="UP001189429">
    <property type="component" value="Unassembled WGS sequence"/>
</dbReference>
<protein>
    <recommendedName>
        <fullName evidence="4">Phytanoyl-CoA dioxygenase</fullName>
    </recommendedName>
</protein>
<reference evidence="2" key="1">
    <citation type="submission" date="2023-10" db="EMBL/GenBank/DDBJ databases">
        <authorList>
            <person name="Chen Y."/>
            <person name="Shah S."/>
            <person name="Dougan E. K."/>
            <person name="Thang M."/>
            <person name="Chan C."/>
        </authorList>
    </citation>
    <scope>NUCLEOTIDE SEQUENCE [LARGE SCALE GENOMIC DNA]</scope>
</reference>
<evidence type="ECO:0000256" key="1">
    <source>
        <dbReference type="SAM" id="MobiDB-lite"/>
    </source>
</evidence>